<evidence type="ECO:0000313" key="2">
    <source>
        <dbReference type="Proteomes" id="UP001523262"/>
    </source>
</evidence>
<keyword evidence="2" id="KW-1185">Reference proteome</keyword>
<sequence length="128" mass="15253">MINTQFNKQMWANDLGAKLVEAFTQKYAWIDYDPELIPEEIEVDGVKLQLSVNGHEDCPRYNAQVTYIGEVEEQDTQIWVNYYRSSVLQSITVMPMYEGPEYHFESFEYKLEKRDIIRIMKQLMKDEL</sequence>
<dbReference type="Proteomes" id="UP001523262">
    <property type="component" value="Unassembled WGS sequence"/>
</dbReference>
<organism evidence="1 2">
    <name type="scientific">Neobacillus pocheonensis</name>
    <dbReference type="NCBI Taxonomy" id="363869"/>
    <lineage>
        <taxon>Bacteria</taxon>
        <taxon>Bacillati</taxon>
        <taxon>Bacillota</taxon>
        <taxon>Bacilli</taxon>
        <taxon>Bacillales</taxon>
        <taxon>Bacillaceae</taxon>
        <taxon>Neobacillus</taxon>
    </lineage>
</organism>
<accession>A0ABT0W793</accession>
<reference evidence="1 2" key="1">
    <citation type="submission" date="2022-06" db="EMBL/GenBank/DDBJ databases">
        <authorList>
            <person name="Jeon C.O."/>
        </authorList>
    </citation>
    <scope>NUCLEOTIDE SEQUENCE [LARGE SCALE GENOMIC DNA]</scope>
    <source>
        <strain evidence="1 2">KCTC 13943</strain>
    </source>
</reference>
<protein>
    <submittedName>
        <fullName evidence="1">Uncharacterized protein</fullName>
    </submittedName>
</protein>
<dbReference type="EMBL" id="JAMQCR010000001">
    <property type="protein sequence ID" value="MCM2532181.1"/>
    <property type="molecule type" value="Genomic_DNA"/>
</dbReference>
<evidence type="ECO:0000313" key="1">
    <source>
        <dbReference type="EMBL" id="MCM2532181.1"/>
    </source>
</evidence>
<gene>
    <name evidence="1" type="ORF">NDK43_06935</name>
</gene>
<name>A0ABT0W793_9BACI</name>
<comment type="caution">
    <text evidence="1">The sequence shown here is derived from an EMBL/GenBank/DDBJ whole genome shotgun (WGS) entry which is preliminary data.</text>
</comment>
<proteinExistence type="predicted"/>